<dbReference type="AlphaFoldDB" id="A0AAV4DV97"/>
<reference evidence="2 3" key="1">
    <citation type="journal article" date="2021" name="Elife">
        <title>Chloroplast acquisition without the gene transfer in kleptoplastic sea slugs, Plakobranchus ocellatus.</title>
        <authorList>
            <person name="Maeda T."/>
            <person name="Takahashi S."/>
            <person name="Yoshida T."/>
            <person name="Shimamura S."/>
            <person name="Takaki Y."/>
            <person name="Nagai Y."/>
            <person name="Toyoda A."/>
            <person name="Suzuki Y."/>
            <person name="Arimoto A."/>
            <person name="Ishii H."/>
            <person name="Satoh N."/>
            <person name="Nishiyama T."/>
            <person name="Hasebe M."/>
            <person name="Maruyama T."/>
            <person name="Minagawa J."/>
            <person name="Obokata J."/>
            <person name="Shigenobu S."/>
        </authorList>
    </citation>
    <scope>NUCLEOTIDE SEQUENCE [LARGE SCALE GENOMIC DNA]</scope>
</reference>
<organism evidence="2 3">
    <name type="scientific">Plakobranchus ocellatus</name>
    <dbReference type="NCBI Taxonomy" id="259542"/>
    <lineage>
        <taxon>Eukaryota</taxon>
        <taxon>Metazoa</taxon>
        <taxon>Spiralia</taxon>
        <taxon>Lophotrochozoa</taxon>
        <taxon>Mollusca</taxon>
        <taxon>Gastropoda</taxon>
        <taxon>Heterobranchia</taxon>
        <taxon>Euthyneura</taxon>
        <taxon>Panpulmonata</taxon>
        <taxon>Sacoglossa</taxon>
        <taxon>Placobranchoidea</taxon>
        <taxon>Plakobranchidae</taxon>
        <taxon>Plakobranchus</taxon>
    </lineage>
</organism>
<keyword evidence="3" id="KW-1185">Reference proteome</keyword>
<dbReference type="Proteomes" id="UP000735302">
    <property type="component" value="Unassembled WGS sequence"/>
</dbReference>
<evidence type="ECO:0000313" key="3">
    <source>
        <dbReference type="Proteomes" id="UP000735302"/>
    </source>
</evidence>
<gene>
    <name evidence="2" type="ORF">PoB_007473200</name>
</gene>
<feature type="region of interest" description="Disordered" evidence="1">
    <location>
        <begin position="52"/>
        <end position="87"/>
    </location>
</feature>
<sequence length="120" mass="13035">MLHDRGRGASKLAADRQQMWRLRRGRARTITQRLSLSLPLTSTTTLTEPQLGRAVFSDDRRSGQGAGCPSDGQRPVKPTRQAANNPTVTIVHTATETSSVLIHVLRKSYSGGQLGTRVGT</sequence>
<evidence type="ECO:0000313" key="2">
    <source>
        <dbReference type="EMBL" id="GFO48227.1"/>
    </source>
</evidence>
<proteinExistence type="predicted"/>
<dbReference type="EMBL" id="BLXT01008384">
    <property type="protein sequence ID" value="GFO48227.1"/>
    <property type="molecule type" value="Genomic_DNA"/>
</dbReference>
<evidence type="ECO:0000256" key="1">
    <source>
        <dbReference type="SAM" id="MobiDB-lite"/>
    </source>
</evidence>
<protein>
    <submittedName>
        <fullName evidence="2">Uncharacterized protein</fullName>
    </submittedName>
</protein>
<comment type="caution">
    <text evidence="2">The sequence shown here is derived from an EMBL/GenBank/DDBJ whole genome shotgun (WGS) entry which is preliminary data.</text>
</comment>
<name>A0AAV4DV97_9GAST</name>
<accession>A0AAV4DV97</accession>